<accession>A0A5P2D0S7</accession>
<dbReference type="Proteomes" id="UP000325211">
    <property type="component" value="Chromosome"/>
</dbReference>
<evidence type="ECO:0000256" key="1">
    <source>
        <dbReference type="SAM" id="MobiDB-lite"/>
    </source>
</evidence>
<feature type="region of interest" description="Disordered" evidence="1">
    <location>
        <begin position="1"/>
        <end position="25"/>
    </location>
</feature>
<dbReference type="RefSeq" id="WP_150206756.1">
    <property type="nucleotide sequence ID" value="NZ_CP029190.1"/>
</dbReference>
<dbReference type="SUPFAM" id="SSF89372">
    <property type="entry name" value="Fucose-specific lectin"/>
    <property type="match status" value="1"/>
</dbReference>
<organism evidence="2 3">
    <name type="scientific">Streptomyces venezuelae</name>
    <dbReference type="NCBI Taxonomy" id="54571"/>
    <lineage>
        <taxon>Bacteria</taxon>
        <taxon>Bacillati</taxon>
        <taxon>Actinomycetota</taxon>
        <taxon>Actinomycetes</taxon>
        <taxon>Kitasatosporales</taxon>
        <taxon>Streptomycetaceae</taxon>
        <taxon>Streptomyces</taxon>
    </lineage>
</organism>
<feature type="compositionally biased region" description="Basic residues" evidence="1">
    <location>
        <begin position="1"/>
        <end position="13"/>
    </location>
</feature>
<dbReference type="OrthoDB" id="4307815at2"/>
<sequence length="373" mass="39265">MATRSARRSHKQVARAGQADAVPERSAAVLGPASGSWILAGRDGRLSAYASAEGGLVRWTESVPGGPGWTGPDFFPAPDLTHLCLAQGQDGYVHFVGRRSRIVDGREQITFHHAMQYQTGRPLGPWASLGSLYQNEDMARTAGAPSAAVDGHGGLHVFVRNFGKGVHCRRQDGNGKWSKWADIKGSGTLDGSTGFATFGGRVSLLAPAEKRVSLWTQSEPGGSVDKAEDLPFLAQPGSGCGVETAPDRVTYYWHLADGRGVCAYRAGVGVMALGGGPAHGAVAGTRAFVDGYDCTVLAYRGLNGRTALAAYPTENEAAGLWWTETGEDSVGSPGLTVDAHGRIVIAAISGSGELLVTRQKDNMGLSLGRWTRY</sequence>
<evidence type="ECO:0000313" key="3">
    <source>
        <dbReference type="Proteomes" id="UP000325211"/>
    </source>
</evidence>
<dbReference type="AlphaFoldDB" id="A0A5P2D0S7"/>
<protein>
    <submittedName>
        <fullName evidence="2">Uncharacterized protein</fullName>
    </submittedName>
</protein>
<gene>
    <name evidence="2" type="ORF">DEJ50_07210</name>
</gene>
<dbReference type="EMBL" id="CP029190">
    <property type="protein sequence ID" value="QES47638.1"/>
    <property type="molecule type" value="Genomic_DNA"/>
</dbReference>
<evidence type="ECO:0000313" key="2">
    <source>
        <dbReference type="EMBL" id="QES47638.1"/>
    </source>
</evidence>
<proteinExistence type="predicted"/>
<name>A0A5P2D0S7_STRVZ</name>
<reference evidence="2 3" key="1">
    <citation type="submission" date="2018-05" db="EMBL/GenBank/DDBJ databases">
        <title>Streptomyces venezuelae.</title>
        <authorList>
            <person name="Kim W."/>
            <person name="Lee N."/>
            <person name="Cho B.-K."/>
        </authorList>
    </citation>
    <scope>NUCLEOTIDE SEQUENCE [LARGE SCALE GENOMIC DNA]</scope>
    <source>
        <strain evidence="2 3">ATCC 21782</strain>
    </source>
</reference>